<dbReference type="GO" id="GO:0005975">
    <property type="term" value="P:carbohydrate metabolic process"/>
    <property type="evidence" value="ECO:0007669"/>
    <property type="project" value="InterPro"/>
</dbReference>
<dbReference type="AlphaFoldDB" id="A0A2R8A826"/>
<feature type="binding site" evidence="5">
    <location>
        <position position="77"/>
    </location>
    <ligand>
        <name>Zn(2+)</name>
        <dbReference type="ChEBI" id="CHEBI:29105"/>
    </ligand>
</feature>
<dbReference type="InterPro" id="IPR004800">
    <property type="entry name" value="KdsD/KpsF-type"/>
</dbReference>
<dbReference type="Pfam" id="PF01380">
    <property type="entry name" value="SIS"/>
    <property type="match status" value="1"/>
</dbReference>
<feature type="domain" description="SIS" evidence="9">
    <location>
        <begin position="36"/>
        <end position="179"/>
    </location>
</feature>
<dbReference type="InterPro" id="IPR001347">
    <property type="entry name" value="SIS_dom"/>
</dbReference>
<evidence type="ECO:0000256" key="7">
    <source>
        <dbReference type="PROSITE-ProRule" id="PRU00703"/>
    </source>
</evidence>
<proteinExistence type="inferred from homology"/>
<dbReference type="InterPro" id="IPR050986">
    <property type="entry name" value="GutQ/KpsF_isomerases"/>
</dbReference>
<dbReference type="SMART" id="SM00116">
    <property type="entry name" value="CBS"/>
    <property type="match status" value="2"/>
</dbReference>
<sequence length="320" mass="33181">MSEIETRLTAGRDVLRTEGNALLAFAEALDESFAEAVGVLKATKGRIVISGMGKSGHVARKMAATFASTGAPAQFVHPGEASHGDLGMVTPADSLIVLSNSGETPELADIIAHAKRFSIPLIGVAGRAGSTLLTEADVAIKLTQAPEACPNGLAPTTSTTMTLALGDALAVALMKEREFGAGDFRVFHPGGKLGAQLMRVNDLMHTGEDMPLIAPETQMSEALLVITQKGFGTAGVVSPAGRLIGVITDGDLRRNMDNLLSRTAGDVMTADPRTIDAGALAQEALNIMSGRITTLFVTEPETGAPTGILHIHDLLRAGIV</sequence>
<dbReference type="Pfam" id="PF00571">
    <property type="entry name" value="CBS"/>
    <property type="match status" value="2"/>
</dbReference>
<evidence type="ECO:0000256" key="3">
    <source>
        <dbReference type="ARBA" id="ARBA00023122"/>
    </source>
</evidence>
<dbReference type="InterPro" id="IPR046348">
    <property type="entry name" value="SIS_dom_sf"/>
</dbReference>
<dbReference type="InterPro" id="IPR000644">
    <property type="entry name" value="CBS_dom"/>
</dbReference>
<dbReference type="PANTHER" id="PTHR42745">
    <property type="match status" value="1"/>
</dbReference>
<evidence type="ECO:0000256" key="2">
    <source>
        <dbReference type="ARBA" id="ARBA00022737"/>
    </source>
</evidence>
<name>A0A2R8A826_9RHOB</name>
<dbReference type="Gene3D" id="3.10.580.10">
    <property type="entry name" value="CBS-domain"/>
    <property type="match status" value="1"/>
</dbReference>
<reference evidence="10 11" key="1">
    <citation type="submission" date="2018-03" db="EMBL/GenBank/DDBJ databases">
        <authorList>
            <person name="Keele B.F."/>
        </authorList>
    </citation>
    <scope>NUCLEOTIDE SEQUENCE [LARGE SCALE GENOMIC DNA]</scope>
    <source>
        <strain evidence="10 11">CeCT 8812</strain>
    </source>
</reference>
<dbReference type="PROSITE" id="PS51371">
    <property type="entry name" value="CBS"/>
    <property type="match status" value="2"/>
</dbReference>
<dbReference type="InterPro" id="IPR035474">
    <property type="entry name" value="SIS_Kpsf"/>
</dbReference>
<dbReference type="EMBL" id="OMKW01000001">
    <property type="protein sequence ID" value="SPF28382.1"/>
    <property type="molecule type" value="Genomic_DNA"/>
</dbReference>
<dbReference type="Gene3D" id="3.40.50.10490">
    <property type="entry name" value="Glucose-6-phosphate isomerase like protein, domain 1"/>
    <property type="match status" value="1"/>
</dbReference>
<keyword evidence="2" id="KW-0677">Repeat</keyword>
<keyword evidence="5" id="KW-0479">Metal-binding</keyword>
<dbReference type="CDD" id="cd04604">
    <property type="entry name" value="CBS_pair_SIS_assoc"/>
    <property type="match status" value="1"/>
</dbReference>
<dbReference type="PIRSF" id="PIRSF004692">
    <property type="entry name" value="KdsD_KpsF"/>
    <property type="match status" value="1"/>
</dbReference>
<evidence type="ECO:0000256" key="4">
    <source>
        <dbReference type="PIRNR" id="PIRNR004692"/>
    </source>
</evidence>
<organism evidence="10 11">
    <name type="scientific">Pontivivens insulae</name>
    <dbReference type="NCBI Taxonomy" id="1639689"/>
    <lineage>
        <taxon>Bacteria</taxon>
        <taxon>Pseudomonadati</taxon>
        <taxon>Pseudomonadota</taxon>
        <taxon>Alphaproteobacteria</taxon>
        <taxon>Rhodobacterales</taxon>
        <taxon>Paracoccaceae</taxon>
        <taxon>Pontivivens</taxon>
    </lineage>
</organism>
<accession>A0A2R8A826</accession>
<dbReference type="SUPFAM" id="SSF53697">
    <property type="entry name" value="SIS domain"/>
    <property type="match status" value="1"/>
</dbReference>
<keyword evidence="3 7" id="KW-0129">CBS domain</keyword>
<dbReference type="PANTHER" id="PTHR42745:SF1">
    <property type="entry name" value="ARABINOSE 5-PHOSPHATE ISOMERASE KDSD"/>
    <property type="match status" value="1"/>
</dbReference>
<dbReference type="FunFam" id="3.40.50.10490:FF:000011">
    <property type="entry name" value="Arabinose 5-phosphate isomerase"/>
    <property type="match status" value="1"/>
</dbReference>
<feature type="site" description="Catalytically relevant" evidence="6">
    <location>
        <position position="147"/>
    </location>
</feature>
<dbReference type="EC" id="5.3.1.13" evidence="10"/>
<evidence type="ECO:0000256" key="1">
    <source>
        <dbReference type="ARBA" id="ARBA00008165"/>
    </source>
</evidence>
<dbReference type="GO" id="GO:1901135">
    <property type="term" value="P:carbohydrate derivative metabolic process"/>
    <property type="evidence" value="ECO:0007669"/>
    <property type="project" value="InterPro"/>
</dbReference>
<dbReference type="SUPFAM" id="SSF54631">
    <property type="entry name" value="CBS-domain pair"/>
    <property type="match status" value="1"/>
</dbReference>
<feature type="site" description="Catalytically relevant" evidence="6">
    <location>
        <position position="188"/>
    </location>
</feature>
<comment type="similarity">
    <text evidence="1 4">Belongs to the SIS family. GutQ/KpsF subfamily.</text>
</comment>
<keyword evidence="5" id="KW-0862">Zinc</keyword>
<evidence type="ECO:0000259" key="8">
    <source>
        <dbReference type="PROSITE" id="PS51371"/>
    </source>
</evidence>
<dbReference type="Proteomes" id="UP000244932">
    <property type="component" value="Unassembled WGS sequence"/>
</dbReference>
<feature type="domain" description="CBS" evidence="8">
    <location>
        <begin position="204"/>
        <end position="262"/>
    </location>
</feature>
<dbReference type="RefSeq" id="WP_108781092.1">
    <property type="nucleotide sequence ID" value="NZ_OMKW01000001.1"/>
</dbReference>
<gene>
    <name evidence="10" type="primary">kdsD_1</name>
    <name evidence="10" type="ORF">POI8812_00681</name>
</gene>
<evidence type="ECO:0000313" key="11">
    <source>
        <dbReference type="Proteomes" id="UP000244932"/>
    </source>
</evidence>
<feature type="domain" description="CBS" evidence="8">
    <location>
        <begin position="268"/>
        <end position="320"/>
    </location>
</feature>
<feature type="site" description="Catalytically relevant" evidence="6">
    <location>
        <position position="54"/>
    </location>
</feature>
<keyword evidence="11" id="KW-1185">Reference proteome</keyword>
<protein>
    <submittedName>
        <fullName evidence="10">Arabinose 5-phosphate isomerase KdsD</fullName>
        <ecNumber evidence="10">5.3.1.13</ecNumber>
    </submittedName>
</protein>
<evidence type="ECO:0000256" key="5">
    <source>
        <dbReference type="PIRSR" id="PIRSR004692-2"/>
    </source>
</evidence>
<dbReference type="CDD" id="cd05014">
    <property type="entry name" value="SIS_Kpsf"/>
    <property type="match status" value="1"/>
</dbReference>
<dbReference type="NCBIfam" id="TIGR00393">
    <property type="entry name" value="kpsF"/>
    <property type="match status" value="1"/>
</dbReference>
<dbReference type="PROSITE" id="PS51464">
    <property type="entry name" value="SIS"/>
    <property type="match status" value="1"/>
</dbReference>
<dbReference type="GO" id="GO:0019146">
    <property type="term" value="F:arabinose-5-phosphate isomerase activity"/>
    <property type="evidence" value="ECO:0007669"/>
    <property type="project" value="UniProtKB-EC"/>
</dbReference>
<dbReference type="OrthoDB" id="9762536at2"/>
<dbReference type="GO" id="GO:0097367">
    <property type="term" value="F:carbohydrate derivative binding"/>
    <property type="evidence" value="ECO:0007669"/>
    <property type="project" value="InterPro"/>
</dbReference>
<evidence type="ECO:0000313" key="10">
    <source>
        <dbReference type="EMBL" id="SPF28382.1"/>
    </source>
</evidence>
<dbReference type="GO" id="GO:0046872">
    <property type="term" value="F:metal ion binding"/>
    <property type="evidence" value="ECO:0007669"/>
    <property type="project" value="UniProtKB-KW"/>
</dbReference>
<evidence type="ECO:0000256" key="6">
    <source>
        <dbReference type="PIRSR" id="PIRSR004692-3"/>
    </source>
</evidence>
<keyword evidence="10" id="KW-0413">Isomerase</keyword>
<feature type="site" description="Catalytically relevant" evidence="6">
    <location>
        <position position="106"/>
    </location>
</feature>
<dbReference type="InterPro" id="IPR046342">
    <property type="entry name" value="CBS_dom_sf"/>
</dbReference>
<evidence type="ECO:0000259" key="9">
    <source>
        <dbReference type="PROSITE" id="PS51464"/>
    </source>
</evidence>